<name>A0A931H1D8_9BURK</name>
<dbReference type="Pfam" id="PF01370">
    <property type="entry name" value="Epimerase"/>
    <property type="match status" value="1"/>
</dbReference>
<accession>A0A931H1D8</accession>
<dbReference type="EMBL" id="JADWYS010000001">
    <property type="protein sequence ID" value="MBG9386766.1"/>
    <property type="molecule type" value="Genomic_DNA"/>
</dbReference>
<dbReference type="AlphaFoldDB" id="A0A931H1D8"/>
<proteinExistence type="inferred from homology"/>
<evidence type="ECO:0000313" key="5">
    <source>
        <dbReference type="Proteomes" id="UP000651050"/>
    </source>
</evidence>
<evidence type="ECO:0000256" key="2">
    <source>
        <dbReference type="ARBA" id="ARBA00007637"/>
    </source>
</evidence>
<dbReference type="Proteomes" id="UP000651050">
    <property type="component" value="Unassembled WGS sequence"/>
</dbReference>
<evidence type="ECO:0000256" key="1">
    <source>
        <dbReference type="ARBA" id="ARBA00005125"/>
    </source>
</evidence>
<dbReference type="InterPro" id="IPR036291">
    <property type="entry name" value="NAD(P)-bd_dom_sf"/>
</dbReference>
<reference evidence="4" key="1">
    <citation type="submission" date="2020-11" db="EMBL/GenBank/DDBJ databases">
        <title>Bacterial whole genome sequence for Caenimonas sp. DR4.4.</title>
        <authorList>
            <person name="Le V."/>
            <person name="Ko S.-R."/>
            <person name="Ahn C.-Y."/>
            <person name="Oh H.-M."/>
        </authorList>
    </citation>
    <scope>NUCLEOTIDE SEQUENCE</scope>
    <source>
        <strain evidence="4">DR4.4</strain>
    </source>
</reference>
<dbReference type="Gene3D" id="3.40.50.720">
    <property type="entry name" value="NAD(P)-binding Rossmann-like Domain"/>
    <property type="match status" value="1"/>
</dbReference>
<protein>
    <submittedName>
        <fullName evidence="4">NAD(P)-dependent oxidoreductase</fullName>
    </submittedName>
</protein>
<organism evidence="4 5">
    <name type="scientific">Caenimonas aquaedulcis</name>
    <dbReference type="NCBI Taxonomy" id="2793270"/>
    <lineage>
        <taxon>Bacteria</taxon>
        <taxon>Pseudomonadati</taxon>
        <taxon>Pseudomonadota</taxon>
        <taxon>Betaproteobacteria</taxon>
        <taxon>Burkholderiales</taxon>
        <taxon>Comamonadaceae</taxon>
        <taxon>Caenimonas</taxon>
    </lineage>
</organism>
<dbReference type="InterPro" id="IPR001509">
    <property type="entry name" value="Epimerase_deHydtase"/>
</dbReference>
<comment type="similarity">
    <text evidence="2">Belongs to the NAD(P)-dependent epimerase/dehydratase family.</text>
</comment>
<comment type="caution">
    <text evidence="4">The sequence shown here is derived from an EMBL/GenBank/DDBJ whole genome shotgun (WGS) entry which is preliminary data.</text>
</comment>
<comment type="pathway">
    <text evidence="1">Bacterial outer membrane biogenesis; LPS O-antigen biosynthesis.</text>
</comment>
<dbReference type="PANTHER" id="PTHR43000">
    <property type="entry name" value="DTDP-D-GLUCOSE 4,6-DEHYDRATASE-RELATED"/>
    <property type="match status" value="1"/>
</dbReference>
<evidence type="ECO:0000259" key="3">
    <source>
        <dbReference type="Pfam" id="PF01370"/>
    </source>
</evidence>
<keyword evidence="5" id="KW-1185">Reference proteome</keyword>
<feature type="domain" description="NAD-dependent epimerase/dehydratase" evidence="3">
    <location>
        <begin position="3"/>
        <end position="247"/>
    </location>
</feature>
<dbReference type="RefSeq" id="WP_196984732.1">
    <property type="nucleotide sequence ID" value="NZ_JADWYS010000001.1"/>
</dbReference>
<dbReference type="SUPFAM" id="SSF51735">
    <property type="entry name" value="NAD(P)-binding Rossmann-fold domains"/>
    <property type="match status" value="1"/>
</dbReference>
<sequence>MRVLITGGTGFVGLNLAQALLGHGHQVDFFDLREPPAPFMQAIGDARARVRVETGDVCNASHIERVFGAGGITHVFHGAAITPGPARESLAPQQIIDVNLSATLAIVRAAAQAGVQRLLFPSSLTVYGEHLYGTAPLDEETTPPVPDSLYAITKYAAERAALKLGKAWGLDVIAGRIGAVFGPWEGNTQVRDLLSPFCQVAAAAARGKPAVLPEVYAPREMIYSRDLADALMLLLSAQRPAHKVYNLSVNADWSGVLPQWCDMLQGRMPGFSWRYRSEADIPTIHFPDNRPRTTLSTDRLRGDLHFSPQFTAAPALADYAGWLASHSSYFH</sequence>
<dbReference type="CDD" id="cd08946">
    <property type="entry name" value="SDR_e"/>
    <property type="match status" value="1"/>
</dbReference>
<evidence type="ECO:0000313" key="4">
    <source>
        <dbReference type="EMBL" id="MBG9386766.1"/>
    </source>
</evidence>
<gene>
    <name evidence="4" type="ORF">I5803_01910</name>
</gene>